<comment type="similarity">
    <text evidence="1">Belongs to the AHA1 family.</text>
</comment>
<dbReference type="InterPro" id="IPR023393">
    <property type="entry name" value="START-like_dom_sf"/>
</dbReference>
<dbReference type="CDD" id="cd07814">
    <property type="entry name" value="SRPBCC_CalC_Aha1-like"/>
    <property type="match status" value="1"/>
</dbReference>
<protein>
    <submittedName>
        <fullName evidence="3">Uncharacterized protein YndB with AHSA1/START domain</fullName>
    </submittedName>
</protein>
<dbReference type="OrthoDB" id="9800631at2"/>
<dbReference type="RefSeq" id="WP_115867954.1">
    <property type="nucleotide sequence ID" value="NZ_QREG01000008.1"/>
</dbReference>
<feature type="domain" description="Activator of Hsp90 ATPase homologue 1/2-like C-terminal" evidence="2">
    <location>
        <begin position="17"/>
        <end position="145"/>
    </location>
</feature>
<organism evidence="3 4">
    <name type="scientific">Marinoscillum furvescens DSM 4134</name>
    <dbReference type="NCBI Taxonomy" id="1122208"/>
    <lineage>
        <taxon>Bacteria</taxon>
        <taxon>Pseudomonadati</taxon>
        <taxon>Bacteroidota</taxon>
        <taxon>Cytophagia</taxon>
        <taxon>Cytophagales</taxon>
        <taxon>Reichenbachiellaceae</taxon>
        <taxon>Marinoscillum</taxon>
    </lineage>
</organism>
<sequence length="169" mass="19605">MANKTWSSFTRKIIIHATPEHIYPQWATSAGIEKWFLRSCTYISASGTTRKPDELVQASDQFSWKWHNWPDEEKGKILTANHPTELTWTFAGSQVTLHLEAREESTLVTLTQELIPTDDKSKMNIYYGCGTGWTFWLTNLKAYLEHKITLHHKNPDMMGKHDGFEFVNM</sequence>
<dbReference type="AlphaFoldDB" id="A0A3D9L2S1"/>
<evidence type="ECO:0000313" key="4">
    <source>
        <dbReference type="Proteomes" id="UP000256779"/>
    </source>
</evidence>
<keyword evidence="4" id="KW-1185">Reference proteome</keyword>
<evidence type="ECO:0000313" key="3">
    <source>
        <dbReference type="EMBL" id="RED99416.1"/>
    </source>
</evidence>
<dbReference type="Gene3D" id="3.30.530.20">
    <property type="match status" value="1"/>
</dbReference>
<name>A0A3D9L2S1_MARFU</name>
<dbReference type="EMBL" id="QREG01000008">
    <property type="protein sequence ID" value="RED99416.1"/>
    <property type="molecule type" value="Genomic_DNA"/>
</dbReference>
<dbReference type="SUPFAM" id="SSF55961">
    <property type="entry name" value="Bet v1-like"/>
    <property type="match status" value="1"/>
</dbReference>
<gene>
    <name evidence="3" type="ORF">C7460_10832</name>
</gene>
<evidence type="ECO:0000259" key="2">
    <source>
        <dbReference type="Pfam" id="PF08327"/>
    </source>
</evidence>
<dbReference type="Proteomes" id="UP000256779">
    <property type="component" value="Unassembled WGS sequence"/>
</dbReference>
<accession>A0A3D9L2S1</accession>
<comment type="caution">
    <text evidence="3">The sequence shown here is derived from an EMBL/GenBank/DDBJ whole genome shotgun (WGS) entry which is preliminary data.</text>
</comment>
<evidence type="ECO:0000256" key="1">
    <source>
        <dbReference type="ARBA" id="ARBA00006817"/>
    </source>
</evidence>
<proteinExistence type="inferred from homology"/>
<dbReference type="Pfam" id="PF08327">
    <property type="entry name" value="AHSA1"/>
    <property type="match status" value="1"/>
</dbReference>
<dbReference type="InterPro" id="IPR013538">
    <property type="entry name" value="ASHA1/2-like_C"/>
</dbReference>
<reference evidence="3 4" key="1">
    <citation type="submission" date="2018-07" db="EMBL/GenBank/DDBJ databases">
        <title>Genomic Encyclopedia of Type Strains, Phase IV (KMG-IV): sequencing the most valuable type-strain genomes for metagenomic binning, comparative biology and taxonomic classification.</title>
        <authorList>
            <person name="Goeker M."/>
        </authorList>
    </citation>
    <scope>NUCLEOTIDE SEQUENCE [LARGE SCALE GENOMIC DNA]</scope>
    <source>
        <strain evidence="3 4">DSM 4134</strain>
    </source>
</reference>